<proteinExistence type="predicted"/>
<evidence type="ECO:0000313" key="1">
    <source>
        <dbReference type="EMBL" id="GLB29358.1"/>
    </source>
</evidence>
<reference evidence="1 2" key="1">
    <citation type="journal article" date="2024" name="Int. J. Syst. Evol. Microbiol.">
        <title>Lacrimispora brassicae sp. nov. isolated from fermented cabbage, and proposal of Clostridium indicum Gundawar et al. 2019 and Clostridium methoxybenzovorans Mechichi et al. 1999 as heterotypic synonyms of Lacrimispora amygdalina (Parshina et al. 2003) Haas and Blanchard 2020 and Lacrimispora indolis (McClung and McCoy 1957) Haas and Blanchard 2020, respectively.</title>
        <authorList>
            <person name="Kobayashi H."/>
            <person name="Tanizawa Y."/>
            <person name="Sakamoto M."/>
            <person name="Ohkuma M."/>
            <person name="Tohno M."/>
        </authorList>
    </citation>
    <scope>NUCLEOTIDE SEQUENCE [LARGE SCALE GENOMIC DNA]</scope>
    <source>
        <strain evidence="1 2">DSM 12857</strain>
    </source>
</reference>
<organism evidence="1 2">
    <name type="scientific">Lacrimispora amygdalina</name>
    <dbReference type="NCBI Taxonomy" id="253257"/>
    <lineage>
        <taxon>Bacteria</taxon>
        <taxon>Bacillati</taxon>
        <taxon>Bacillota</taxon>
        <taxon>Clostridia</taxon>
        <taxon>Lachnospirales</taxon>
        <taxon>Lachnospiraceae</taxon>
        <taxon>Lacrimispora</taxon>
    </lineage>
</organism>
<gene>
    <name evidence="1" type="ORF">LAD12857_12810</name>
</gene>
<name>A0ABQ5M344_9FIRM</name>
<accession>A0ABQ5M344</accession>
<evidence type="ECO:0000313" key="2">
    <source>
        <dbReference type="Proteomes" id="UP001419084"/>
    </source>
</evidence>
<sequence length="39" mass="4518">MPLMANLKKLLYKLGITEENAVDETDYGNLSQEFKWEGK</sequence>
<dbReference type="EMBL" id="BRPJ01000025">
    <property type="protein sequence ID" value="GLB29358.1"/>
    <property type="molecule type" value="Genomic_DNA"/>
</dbReference>
<keyword evidence="2" id="KW-1185">Reference proteome</keyword>
<dbReference type="Proteomes" id="UP001419084">
    <property type="component" value="Unassembled WGS sequence"/>
</dbReference>
<protein>
    <submittedName>
        <fullName evidence="1">Uncharacterized protein</fullName>
    </submittedName>
</protein>
<comment type="caution">
    <text evidence="1">The sequence shown here is derived from an EMBL/GenBank/DDBJ whole genome shotgun (WGS) entry which is preliminary data.</text>
</comment>